<keyword evidence="5 10" id="KW-0560">Oxidoreductase</keyword>
<evidence type="ECO:0000256" key="1">
    <source>
        <dbReference type="ARBA" id="ARBA00001964"/>
    </source>
</evidence>
<comment type="function">
    <text evidence="8 10">The pyruvate dehydrogenase complex catalyzes the overall conversion of pyruvate to acetyl-CoA and CO(2). It contains multiple copies of three enzymatic components: pyruvate dehydrogenase (E1), dihydrolipoamide acetyltransferase (E2) and lipoamide dehydrogenase (E3).</text>
</comment>
<comment type="catalytic activity">
    <reaction evidence="9 10">
        <text>N(6)-[(R)-lipoyl]-L-lysyl-[protein] + pyruvate + H(+) = N(6)-[(R)-S(8)-acetyldihydrolipoyl]-L-lysyl-[protein] + CO2</text>
        <dbReference type="Rhea" id="RHEA:19189"/>
        <dbReference type="Rhea" id="RHEA-COMP:10474"/>
        <dbReference type="Rhea" id="RHEA-COMP:10478"/>
        <dbReference type="ChEBI" id="CHEBI:15361"/>
        <dbReference type="ChEBI" id="CHEBI:15378"/>
        <dbReference type="ChEBI" id="CHEBI:16526"/>
        <dbReference type="ChEBI" id="CHEBI:83099"/>
        <dbReference type="ChEBI" id="CHEBI:83111"/>
        <dbReference type="EC" id="1.2.4.1"/>
    </reaction>
</comment>
<dbReference type="PANTHER" id="PTHR43380:SF1">
    <property type="entry name" value="2-OXOISOVALERATE DEHYDROGENASE SUBUNIT ALPHA, MITOCHONDRIAL"/>
    <property type="match status" value="1"/>
</dbReference>
<dbReference type="PANTHER" id="PTHR43380">
    <property type="entry name" value="2-OXOISOVALERATE DEHYDROGENASE SUBUNIT ALPHA, MITOCHONDRIAL"/>
    <property type="match status" value="1"/>
</dbReference>
<dbReference type="AlphaFoldDB" id="A0A2R6XZ16"/>
<evidence type="ECO:0000256" key="8">
    <source>
        <dbReference type="ARBA" id="ARBA00025211"/>
    </source>
</evidence>
<proteinExistence type="predicted"/>
<comment type="cofactor">
    <cofactor evidence="1 10">
        <name>thiamine diphosphate</name>
        <dbReference type="ChEBI" id="CHEBI:58937"/>
    </cofactor>
</comment>
<dbReference type="SUPFAM" id="SSF52518">
    <property type="entry name" value="Thiamin diphosphate-binding fold (THDP-binding)"/>
    <property type="match status" value="1"/>
</dbReference>
<evidence type="ECO:0000256" key="2">
    <source>
        <dbReference type="ARBA" id="ARBA00011870"/>
    </source>
</evidence>
<evidence type="ECO:0000256" key="4">
    <source>
        <dbReference type="ARBA" id="ARBA00014159"/>
    </source>
</evidence>
<reference evidence="13" key="1">
    <citation type="journal article" date="2018" name="Sci. Rep.">
        <title>Lignite coal burning seam in the remote Altai Mountains harbors a hydrogen-driven thermophilic microbial community.</title>
        <authorList>
            <person name="Kadnikov V.V."/>
            <person name="Mardanov A.V."/>
            <person name="Ivasenko D.A."/>
            <person name="Antsiferov D.V."/>
            <person name="Beletsky A.V."/>
            <person name="Karnachuk O.V."/>
            <person name="Ravin N.V."/>
        </authorList>
    </citation>
    <scope>NUCLEOTIDE SEQUENCE [LARGE SCALE GENOMIC DNA]</scope>
</reference>
<gene>
    <name evidence="12" type="ORF">BSOLF_1748</name>
</gene>
<evidence type="ECO:0000256" key="5">
    <source>
        <dbReference type="ARBA" id="ARBA00023002"/>
    </source>
</evidence>
<dbReference type="GO" id="GO:0004739">
    <property type="term" value="F:pyruvate dehydrogenase (acetyl-transferring) activity"/>
    <property type="evidence" value="ECO:0007669"/>
    <property type="project" value="UniProtKB-UniRule"/>
</dbReference>
<organism evidence="12 13">
    <name type="scientific">Candidatus Carbonibacillus altaicus</name>
    <dbReference type="NCBI Taxonomy" id="2163959"/>
    <lineage>
        <taxon>Bacteria</taxon>
        <taxon>Bacillati</taxon>
        <taxon>Bacillota</taxon>
        <taxon>Bacilli</taxon>
        <taxon>Bacillales</taxon>
        <taxon>Candidatus Carbonibacillus</taxon>
    </lineage>
</organism>
<dbReference type="Proteomes" id="UP000244338">
    <property type="component" value="Unassembled WGS sequence"/>
</dbReference>
<comment type="caution">
    <text evidence="12">The sequence shown here is derived from an EMBL/GenBank/DDBJ whole genome shotgun (WGS) entry which is preliminary data.</text>
</comment>
<comment type="subunit">
    <text evidence="2 10">Heterodimer of an alpha and a beta chain.</text>
</comment>
<dbReference type="InterPro" id="IPR017596">
    <property type="entry name" value="PdhA/BkdA"/>
</dbReference>
<evidence type="ECO:0000313" key="12">
    <source>
        <dbReference type="EMBL" id="PTQ55642.1"/>
    </source>
</evidence>
<dbReference type="EC" id="1.2.4.1" evidence="3 10"/>
<dbReference type="InterPro" id="IPR001017">
    <property type="entry name" value="DH_E1"/>
</dbReference>
<sequence>MINDFSADDLRRIMHRMVFTRIFDTRAVSLAKQGRLGFYAPVAGQEATMVGSVDAMEDADWLIPSYRDLPQLIFRGYPLEQAFLFSRGHQGGFAIPEGVRALGPQIIIGAQIVQAAGIALGLKLRQDEGVAVAFIGDGGTSQGDFYEGLNTAAVYDAPLIVIVQNNGYAISVPVSEQTKAKTLAQKAIAFGIPGRRIDGMDVLAVVRAVREALKLARGGAGPVLIEAVMYRYGPHTMSGDDPTRYREARELSEWEQRDPLLRFRTFLTEQGLWDEKKEKEVIEESKEAIAQALAKAEAAPKMTVETLVASVYR</sequence>
<evidence type="ECO:0000256" key="9">
    <source>
        <dbReference type="ARBA" id="ARBA00051231"/>
    </source>
</evidence>
<dbReference type="CDD" id="cd02000">
    <property type="entry name" value="TPP_E1_PDC_ADC_BCADC"/>
    <property type="match status" value="1"/>
</dbReference>
<evidence type="ECO:0000259" key="11">
    <source>
        <dbReference type="Pfam" id="PF00676"/>
    </source>
</evidence>
<dbReference type="Pfam" id="PF00676">
    <property type="entry name" value="E1_dh"/>
    <property type="match status" value="1"/>
</dbReference>
<dbReference type="Gene3D" id="3.40.50.970">
    <property type="match status" value="1"/>
</dbReference>
<name>A0A2R6XZ16_9BACL</name>
<accession>A0A2R6XZ16</accession>
<keyword evidence="7 10" id="KW-0670">Pyruvate</keyword>
<dbReference type="EMBL" id="PEBX01000087">
    <property type="protein sequence ID" value="PTQ55642.1"/>
    <property type="molecule type" value="Genomic_DNA"/>
</dbReference>
<dbReference type="InterPro" id="IPR050771">
    <property type="entry name" value="Alpha-ketoacid_DH_E1_comp"/>
</dbReference>
<evidence type="ECO:0000256" key="6">
    <source>
        <dbReference type="ARBA" id="ARBA00023052"/>
    </source>
</evidence>
<evidence type="ECO:0000313" key="13">
    <source>
        <dbReference type="Proteomes" id="UP000244338"/>
    </source>
</evidence>
<evidence type="ECO:0000256" key="3">
    <source>
        <dbReference type="ARBA" id="ARBA00012281"/>
    </source>
</evidence>
<dbReference type="NCBIfam" id="TIGR03181">
    <property type="entry name" value="PDH_E1_alph_x"/>
    <property type="match status" value="1"/>
</dbReference>
<evidence type="ECO:0000256" key="7">
    <source>
        <dbReference type="ARBA" id="ARBA00023317"/>
    </source>
</evidence>
<dbReference type="GO" id="GO:0009083">
    <property type="term" value="P:branched-chain amino acid catabolic process"/>
    <property type="evidence" value="ECO:0007669"/>
    <property type="project" value="TreeGrafter"/>
</dbReference>
<feature type="domain" description="Dehydrogenase E1 component" evidence="11">
    <location>
        <begin position="15"/>
        <end position="304"/>
    </location>
</feature>
<protein>
    <recommendedName>
        <fullName evidence="4 10">Pyruvate dehydrogenase E1 component subunit alpha</fullName>
        <ecNumber evidence="3 10">1.2.4.1</ecNumber>
    </recommendedName>
</protein>
<dbReference type="InterPro" id="IPR029061">
    <property type="entry name" value="THDP-binding"/>
</dbReference>
<keyword evidence="6 10" id="KW-0786">Thiamine pyrophosphate</keyword>
<evidence type="ECO:0000256" key="10">
    <source>
        <dbReference type="RuleBase" id="RU366007"/>
    </source>
</evidence>